<feature type="domain" description="RGS" evidence="2">
    <location>
        <begin position="291"/>
        <end position="437"/>
    </location>
</feature>
<organism evidence="3 4">
    <name type="scientific">Aphanomyces euteiches</name>
    <dbReference type="NCBI Taxonomy" id="100861"/>
    <lineage>
        <taxon>Eukaryota</taxon>
        <taxon>Sar</taxon>
        <taxon>Stramenopiles</taxon>
        <taxon>Oomycota</taxon>
        <taxon>Saprolegniomycetes</taxon>
        <taxon>Saprolegniales</taxon>
        <taxon>Verrucalvaceae</taxon>
        <taxon>Aphanomyces</taxon>
    </lineage>
</organism>
<evidence type="ECO:0000259" key="2">
    <source>
        <dbReference type="PROSITE" id="PS50132"/>
    </source>
</evidence>
<keyword evidence="4" id="KW-1185">Reference proteome</keyword>
<evidence type="ECO:0000313" key="3">
    <source>
        <dbReference type="EMBL" id="KAF0728164.1"/>
    </source>
</evidence>
<feature type="transmembrane region" description="Helical" evidence="1">
    <location>
        <begin position="132"/>
        <end position="150"/>
    </location>
</feature>
<keyword evidence="1" id="KW-0812">Transmembrane</keyword>
<feature type="transmembrane region" description="Helical" evidence="1">
    <location>
        <begin position="240"/>
        <end position="260"/>
    </location>
</feature>
<dbReference type="AlphaFoldDB" id="A0A6G0WLL0"/>
<dbReference type="Gene3D" id="1.10.167.10">
    <property type="entry name" value="Regulator of G-protein Signalling 4, domain 2"/>
    <property type="match status" value="1"/>
</dbReference>
<feature type="transmembrane region" description="Helical" evidence="1">
    <location>
        <begin position="80"/>
        <end position="101"/>
    </location>
</feature>
<comment type="caution">
    <text evidence="3">The sequence shown here is derived from an EMBL/GenBank/DDBJ whole genome shotgun (WGS) entry which is preliminary data.</text>
</comment>
<name>A0A6G0WLL0_9STRA</name>
<gene>
    <name evidence="3" type="ORF">Ae201684_013990</name>
</gene>
<sequence>MVQTEDAGIFILWVMHLYFPIALALFVQRSNHSAIKYRQPEITAVTGGLLATFTLARPLITCFGEDSIPISMYIFVDSMLLMIAGVSFILGQAIVVVKFAVTELLIDPRRATEDRVRQVQSLRWLLHPRVQIAIWTTATCIVCTPMIHVIRCLPDDLTIVDLMSSSNPYGQTLSIITATEIVLATAISWALTRRISRVVDNFGLRATYLRIAKYVFACLICCGVITILPFAGATSILDEIHASTMIILHGAHVLCVLLIVMPLRQSYLQEETHRNMHLKRHAPAGELDYKVLYRFLSTDEGYSVFLAFCRRELETDLLLAWQFVEMYKRGQVPMSEVYAKVLDPLSTFHVPELSSVVRKIYDRLEISPSDRRRSWVETILQPVRRSIVGKGQTVVVPTAPSITMSNFKMSASRTFFNPLSAELLRLLYRNVLPRFEELSPARSTWIAFRNGEKAMASLDAVDNMVRKTMVVAVKEGISMTPNLEDIPRPLRIPLNERG</sequence>
<dbReference type="Proteomes" id="UP000481153">
    <property type="component" value="Unassembled WGS sequence"/>
</dbReference>
<reference evidence="3 4" key="1">
    <citation type="submission" date="2019-07" db="EMBL/GenBank/DDBJ databases">
        <title>Genomics analysis of Aphanomyces spp. identifies a new class of oomycete effector associated with host adaptation.</title>
        <authorList>
            <person name="Gaulin E."/>
        </authorList>
    </citation>
    <scope>NUCLEOTIDE SEQUENCE [LARGE SCALE GENOMIC DNA]</scope>
    <source>
        <strain evidence="3 4">ATCC 201684</strain>
    </source>
</reference>
<accession>A0A6G0WLL0</accession>
<keyword evidence="1" id="KW-1133">Transmembrane helix</keyword>
<keyword evidence="1" id="KW-0472">Membrane</keyword>
<protein>
    <recommendedName>
        <fullName evidence="2">RGS domain-containing protein</fullName>
    </recommendedName>
</protein>
<proteinExistence type="predicted"/>
<dbReference type="VEuPathDB" id="FungiDB:AeMF1_016676"/>
<evidence type="ECO:0000256" key="1">
    <source>
        <dbReference type="SAM" id="Phobius"/>
    </source>
</evidence>
<feature type="transmembrane region" description="Helical" evidence="1">
    <location>
        <begin position="6"/>
        <end position="27"/>
    </location>
</feature>
<feature type="transmembrane region" description="Helical" evidence="1">
    <location>
        <begin position="170"/>
        <end position="191"/>
    </location>
</feature>
<dbReference type="InterPro" id="IPR044926">
    <property type="entry name" value="RGS_subdomain_2"/>
</dbReference>
<dbReference type="SUPFAM" id="SSF48097">
    <property type="entry name" value="Regulator of G-protein signaling, RGS"/>
    <property type="match status" value="1"/>
</dbReference>
<dbReference type="EMBL" id="VJMJ01000181">
    <property type="protein sequence ID" value="KAF0728164.1"/>
    <property type="molecule type" value="Genomic_DNA"/>
</dbReference>
<dbReference type="PROSITE" id="PS50132">
    <property type="entry name" value="RGS"/>
    <property type="match status" value="1"/>
</dbReference>
<dbReference type="InterPro" id="IPR036305">
    <property type="entry name" value="RGS_sf"/>
</dbReference>
<feature type="transmembrane region" description="Helical" evidence="1">
    <location>
        <begin position="211"/>
        <end position="234"/>
    </location>
</feature>
<dbReference type="InterPro" id="IPR016137">
    <property type="entry name" value="RGS"/>
</dbReference>
<evidence type="ECO:0000313" key="4">
    <source>
        <dbReference type="Proteomes" id="UP000481153"/>
    </source>
</evidence>